<dbReference type="RefSeq" id="WP_075859967.1">
    <property type="nucleotide sequence ID" value="NZ_BDJK01000055.1"/>
</dbReference>
<dbReference type="Proteomes" id="UP000187485">
    <property type="component" value="Unassembled WGS sequence"/>
</dbReference>
<gene>
    <name evidence="2" type="ORF">cpu_20780</name>
</gene>
<keyword evidence="3" id="KW-1185">Reference proteome</keyword>
<dbReference type="STRING" id="870242.cpu_20780"/>
<evidence type="ECO:0000313" key="3">
    <source>
        <dbReference type="Proteomes" id="UP000187485"/>
    </source>
</evidence>
<feature type="region of interest" description="Disordered" evidence="1">
    <location>
        <begin position="171"/>
        <end position="197"/>
    </location>
</feature>
<feature type="compositionally biased region" description="Basic residues" evidence="1">
    <location>
        <begin position="187"/>
        <end position="197"/>
    </location>
</feature>
<reference evidence="3" key="1">
    <citation type="submission" date="2016-12" db="EMBL/GenBank/DDBJ databases">
        <title>Draft Genome Sequences od Carboxydothermus pertinax and islandicus, Hydrogenogenic Carboxydotrophic Bacteria.</title>
        <authorList>
            <person name="Fukuyama Y."/>
            <person name="Ohmae K."/>
            <person name="Yoneda Y."/>
            <person name="Yoshida T."/>
            <person name="Sako Y."/>
        </authorList>
    </citation>
    <scope>NUCLEOTIDE SEQUENCE [LARGE SCALE GENOMIC DNA]</scope>
    <source>
        <strain evidence="3">Ug1</strain>
    </source>
</reference>
<dbReference type="AlphaFoldDB" id="A0A1L8CXB3"/>
<protein>
    <submittedName>
        <fullName evidence="2">Uncharacterized protein</fullName>
    </submittedName>
</protein>
<organism evidence="2 3">
    <name type="scientific">Carboxydothermus pertinax</name>
    <dbReference type="NCBI Taxonomy" id="870242"/>
    <lineage>
        <taxon>Bacteria</taxon>
        <taxon>Bacillati</taxon>
        <taxon>Bacillota</taxon>
        <taxon>Clostridia</taxon>
        <taxon>Thermoanaerobacterales</taxon>
        <taxon>Thermoanaerobacteraceae</taxon>
        <taxon>Carboxydothermus</taxon>
    </lineage>
</organism>
<dbReference type="EMBL" id="BDJK01000055">
    <property type="protein sequence ID" value="GAV23568.1"/>
    <property type="molecule type" value="Genomic_DNA"/>
</dbReference>
<name>A0A1L8CXB3_9THEO</name>
<feature type="compositionally biased region" description="Basic and acidic residues" evidence="1">
    <location>
        <begin position="171"/>
        <end position="183"/>
    </location>
</feature>
<evidence type="ECO:0000313" key="2">
    <source>
        <dbReference type="EMBL" id="GAV23568.1"/>
    </source>
</evidence>
<accession>A0A1L8CXB3</accession>
<sequence>MVRKKDTKISDENEDINITDTIENRNSTQNTNNINKKTAKHYIIELLKEAPEQSIKMTLEQITELINKKIAAEGREYKYQRPNIWSAIQKLAENGVIKIKKGKNRRDPNTISLLQLDVDFNKFAGKRSPGRPEQKVLLSKKQYNLLKNQLKKTEKQLFKLQASLKEIKESLETLDSKSKKESNTKMTGKRRGRPKKV</sequence>
<evidence type="ECO:0000256" key="1">
    <source>
        <dbReference type="SAM" id="MobiDB-lite"/>
    </source>
</evidence>
<comment type="caution">
    <text evidence="2">The sequence shown here is derived from an EMBL/GenBank/DDBJ whole genome shotgun (WGS) entry which is preliminary data.</text>
</comment>
<dbReference type="OrthoDB" id="1724285at2"/>
<proteinExistence type="predicted"/>